<dbReference type="STRING" id="69332.A0A388K0R6"/>
<dbReference type="GO" id="GO:0048767">
    <property type="term" value="P:root hair elongation"/>
    <property type="evidence" value="ECO:0007669"/>
    <property type="project" value="EnsemblPlants"/>
</dbReference>
<dbReference type="OrthoDB" id="1669814at2759"/>
<dbReference type="InterPro" id="IPR020904">
    <property type="entry name" value="Sc_DH/Rdtase_CS"/>
</dbReference>
<evidence type="ECO:0000313" key="3">
    <source>
        <dbReference type="Proteomes" id="UP000265515"/>
    </source>
</evidence>
<organism evidence="2 3">
    <name type="scientific">Chara braunii</name>
    <name type="common">Braun's stonewort</name>
    <dbReference type="NCBI Taxonomy" id="69332"/>
    <lineage>
        <taxon>Eukaryota</taxon>
        <taxon>Viridiplantae</taxon>
        <taxon>Streptophyta</taxon>
        <taxon>Charophyceae</taxon>
        <taxon>Charales</taxon>
        <taxon>Characeae</taxon>
        <taxon>Chara</taxon>
    </lineage>
</organism>
<dbReference type="Gene3D" id="3.40.50.720">
    <property type="entry name" value="NAD(P)-binding Rossmann-like Domain"/>
    <property type="match status" value="2"/>
</dbReference>
<dbReference type="Gramene" id="GBG63639">
    <property type="protein sequence ID" value="GBG63639"/>
    <property type="gene ID" value="CBR_g38950"/>
</dbReference>
<protein>
    <recommendedName>
        <fullName evidence="4">Dehydrogenase/reductase SDR family member 4</fullName>
    </recommendedName>
</protein>
<dbReference type="GO" id="GO:0080024">
    <property type="term" value="P:indolebutyric acid metabolic process"/>
    <property type="evidence" value="ECO:0007669"/>
    <property type="project" value="EnsemblPlants"/>
</dbReference>
<dbReference type="InterPro" id="IPR002347">
    <property type="entry name" value="SDR_fam"/>
</dbReference>
<reference evidence="2 3" key="1">
    <citation type="journal article" date="2018" name="Cell">
        <title>The Chara Genome: Secondary Complexity and Implications for Plant Terrestrialization.</title>
        <authorList>
            <person name="Nishiyama T."/>
            <person name="Sakayama H."/>
            <person name="Vries J.D."/>
            <person name="Buschmann H."/>
            <person name="Saint-Marcoux D."/>
            <person name="Ullrich K.K."/>
            <person name="Haas F.B."/>
            <person name="Vanderstraeten L."/>
            <person name="Becker D."/>
            <person name="Lang D."/>
            <person name="Vosolsobe S."/>
            <person name="Rombauts S."/>
            <person name="Wilhelmsson P.K.I."/>
            <person name="Janitza P."/>
            <person name="Kern R."/>
            <person name="Heyl A."/>
            <person name="Rumpler F."/>
            <person name="Villalobos L.I.A.C."/>
            <person name="Clay J.M."/>
            <person name="Skokan R."/>
            <person name="Toyoda A."/>
            <person name="Suzuki Y."/>
            <person name="Kagoshima H."/>
            <person name="Schijlen E."/>
            <person name="Tajeshwar N."/>
            <person name="Catarino B."/>
            <person name="Hetherington A.J."/>
            <person name="Saltykova A."/>
            <person name="Bonnot C."/>
            <person name="Breuninger H."/>
            <person name="Symeonidi A."/>
            <person name="Radhakrishnan G.V."/>
            <person name="Van Nieuwerburgh F."/>
            <person name="Deforce D."/>
            <person name="Chang C."/>
            <person name="Karol K.G."/>
            <person name="Hedrich R."/>
            <person name="Ulvskov P."/>
            <person name="Glockner G."/>
            <person name="Delwiche C.F."/>
            <person name="Petrasek J."/>
            <person name="Van de Peer Y."/>
            <person name="Friml J."/>
            <person name="Beilby M."/>
            <person name="Dolan L."/>
            <person name="Kohara Y."/>
            <person name="Sugano S."/>
            <person name="Fujiyama A."/>
            <person name="Delaux P.-M."/>
            <person name="Quint M."/>
            <person name="TheiBen G."/>
            <person name="Hagemann M."/>
            <person name="Harholt J."/>
            <person name="Dunand C."/>
            <person name="Zachgo S."/>
            <person name="Langdale J."/>
            <person name="Maumus F."/>
            <person name="Straeten D.V.D."/>
            <person name="Gould S.B."/>
            <person name="Rensing S.A."/>
        </authorList>
    </citation>
    <scope>NUCLEOTIDE SEQUENCE [LARGE SCALE GENOMIC DNA]</scope>
    <source>
        <strain evidence="2 3">S276</strain>
    </source>
</reference>
<dbReference type="AlphaFoldDB" id="A0A388K0R6"/>
<gene>
    <name evidence="2" type="ORF">CBR_g38950</name>
</gene>
<sequence>MALAKSQCRRLEGRVAVVTASTAGIGLGIARRLGHEGASVVVSSRKQKNVDEAVNTLRSEGIDVMGAVCHVGSAQQRKALVKATVKDAAAHISPGCGSVIFISSISAFDPAPPIATYAITKTALLGLTKGLATELAPEVRVNCVAPGIVPTNFAAALVTSDEAREASVSKTLLGRLGTPADIGSVVAFLASDDASYITGETIIAAGGMQSRL</sequence>
<accession>A0A388K0R6</accession>
<dbReference type="PROSITE" id="PS00061">
    <property type="entry name" value="ADH_SHORT"/>
    <property type="match status" value="1"/>
</dbReference>
<evidence type="ECO:0008006" key="4">
    <source>
        <dbReference type="Google" id="ProtNLM"/>
    </source>
</evidence>
<dbReference type="PANTHER" id="PTHR43943:SF2">
    <property type="entry name" value="DEHYDROGENASE_REDUCTASE 4"/>
    <property type="match status" value="1"/>
</dbReference>
<comment type="caution">
    <text evidence="2">The sequence shown here is derived from an EMBL/GenBank/DDBJ whole genome shotgun (WGS) entry which is preliminary data.</text>
</comment>
<evidence type="ECO:0000313" key="2">
    <source>
        <dbReference type="EMBL" id="GBG63639.1"/>
    </source>
</evidence>
<evidence type="ECO:0000256" key="1">
    <source>
        <dbReference type="ARBA" id="ARBA00006484"/>
    </source>
</evidence>
<dbReference type="GO" id="GO:0005777">
    <property type="term" value="C:peroxisome"/>
    <property type="evidence" value="ECO:0007669"/>
    <property type="project" value="EnsemblPlants"/>
</dbReference>
<name>A0A388K0R6_CHABU</name>
<dbReference type="PRINTS" id="PR00081">
    <property type="entry name" value="GDHRDH"/>
</dbReference>
<dbReference type="Proteomes" id="UP000265515">
    <property type="component" value="Unassembled WGS sequence"/>
</dbReference>
<proteinExistence type="inferred from homology"/>
<dbReference type="Pfam" id="PF13561">
    <property type="entry name" value="adh_short_C2"/>
    <property type="match status" value="1"/>
</dbReference>
<dbReference type="GO" id="GO:0080026">
    <property type="term" value="P:response to indolebutyric acid"/>
    <property type="evidence" value="ECO:0007669"/>
    <property type="project" value="EnsemblPlants"/>
</dbReference>
<dbReference type="SUPFAM" id="SSF51735">
    <property type="entry name" value="NAD(P)-binding Rossmann-fold domains"/>
    <property type="match status" value="1"/>
</dbReference>
<dbReference type="InterPro" id="IPR036291">
    <property type="entry name" value="NAD(P)-bd_dom_sf"/>
</dbReference>
<dbReference type="OMA" id="MTYRASK"/>
<keyword evidence="3" id="KW-1185">Reference proteome</keyword>
<dbReference type="EMBL" id="BFEA01000041">
    <property type="protein sequence ID" value="GBG63639.1"/>
    <property type="molecule type" value="Genomic_DNA"/>
</dbReference>
<dbReference type="PANTHER" id="PTHR43943">
    <property type="entry name" value="DEHYDROGENASE/REDUCTASE (SDR FAMILY) MEMBER 4"/>
    <property type="match status" value="1"/>
</dbReference>
<comment type="similarity">
    <text evidence="1">Belongs to the short-chain dehydrogenases/reductases (SDR) family.</text>
</comment>